<dbReference type="InterPro" id="IPR000868">
    <property type="entry name" value="Isochorismatase-like_dom"/>
</dbReference>
<accession>A0A5A7N9R8</accession>
<evidence type="ECO:0000256" key="1">
    <source>
        <dbReference type="ARBA" id="ARBA00022801"/>
    </source>
</evidence>
<reference evidence="3 4" key="1">
    <citation type="submission" date="2019-09" db="EMBL/GenBank/DDBJ databases">
        <title>NBRP : Genome information of microbial organism related human and environment.</title>
        <authorList>
            <person name="Hattori M."/>
            <person name="Oshima K."/>
            <person name="Inaba H."/>
            <person name="Suda W."/>
            <person name="Sakamoto M."/>
            <person name="Iino T."/>
            <person name="Kitahara M."/>
            <person name="Oshida Y."/>
            <person name="Iida T."/>
            <person name="Kudo T."/>
            <person name="Itoh T."/>
            <person name="Ohkuma M."/>
        </authorList>
    </citation>
    <scope>NUCLEOTIDE SEQUENCE [LARGE SCALE GENOMIC DNA]</scope>
    <source>
        <strain evidence="3 4">Q-1</strain>
    </source>
</reference>
<dbReference type="EMBL" id="BKCN01000009">
    <property type="protein sequence ID" value="GER04375.1"/>
    <property type="molecule type" value="Genomic_DNA"/>
</dbReference>
<proteinExistence type="predicted"/>
<dbReference type="SUPFAM" id="SSF52499">
    <property type="entry name" value="Isochorismatase-like hydrolases"/>
    <property type="match status" value="1"/>
</dbReference>
<comment type="caution">
    <text evidence="3">The sequence shown here is derived from an EMBL/GenBank/DDBJ whole genome shotgun (WGS) entry which is preliminary data.</text>
</comment>
<dbReference type="PANTHER" id="PTHR43540">
    <property type="entry name" value="PEROXYUREIDOACRYLATE/UREIDOACRYLATE AMIDOHYDROLASE-RELATED"/>
    <property type="match status" value="1"/>
</dbReference>
<dbReference type="GO" id="GO:0016787">
    <property type="term" value="F:hydrolase activity"/>
    <property type="evidence" value="ECO:0007669"/>
    <property type="project" value="UniProtKB-KW"/>
</dbReference>
<evidence type="ECO:0000313" key="3">
    <source>
        <dbReference type="EMBL" id="GER04375.1"/>
    </source>
</evidence>
<organism evidence="3 4">
    <name type="scientific">Iodidimonas nitroreducens</name>
    <dbReference type="NCBI Taxonomy" id="1236968"/>
    <lineage>
        <taxon>Bacteria</taxon>
        <taxon>Pseudomonadati</taxon>
        <taxon>Pseudomonadota</taxon>
        <taxon>Alphaproteobacteria</taxon>
        <taxon>Iodidimonadales</taxon>
        <taxon>Iodidimonadaceae</taxon>
        <taxon>Iodidimonas</taxon>
    </lineage>
</organism>
<feature type="domain" description="Isochorismatase-like" evidence="2">
    <location>
        <begin position="29"/>
        <end position="200"/>
    </location>
</feature>
<protein>
    <submittedName>
        <fullName evidence="3">N-carbamoylsarcosine amidase</fullName>
    </submittedName>
</protein>
<name>A0A5A7N9R8_9PROT</name>
<dbReference type="Gene3D" id="3.40.50.850">
    <property type="entry name" value="Isochorismatase-like"/>
    <property type="match status" value="1"/>
</dbReference>
<dbReference type="Proteomes" id="UP000324996">
    <property type="component" value="Unassembled WGS sequence"/>
</dbReference>
<sequence>MTTGGEKDLATDYAAAGFGNALGLGRRPALLVVDIVRAYLDPASPLFAGVDDAVAAAARLVEAAREARIPVIFTHVRYRPGGADGGLFYRKVGALHVFDAGSPLGDFPERPAPRADEVVITKQYASAFFGTSLASTLRAMGVDSCYICGLTTSGCVRATALDALQNGFIPLVVPEACGDRDARVQEANLFDLGQKYADIVPIDAALDAFQSFRSLS</sequence>
<dbReference type="InterPro" id="IPR050272">
    <property type="entry name" value="Isochorismatase-like_hydrls"/>
</dbReference>
<keyword evidence="4" id="KW-1185">Reference proteome</keyword>
<keyword evidence="1" id="KW-0378">Hydrolase</keyword>
<dbReference type="AlphaFoldDB" id="A0A5A7N9R8"/>
<evidence type="ECO:0000313" key="4">
    <source>
        <dbReference type="Proteomes" id="UP000324996"/>
    </source>
</evidence>
<dbReference type="RefSeq" id="WP_042087741.1">
    <property type="nucleotide sequence ID" value="NZ_BKCN01000009.1"/>
</dbReference>
<gene>
    <name evidence="3" type="ORF">JCM17846_20570</name>
</gene>
<evidence type="ECO:0000259" key="2">
    <source>
        <dbReference type="Pfam" id="PF00857"/>
    </source>
</evidence>
<dbReference type="InterPro" id="IPR036380">
    <property type="entry name" value="Isochorismatase-like_sf"/>
</dbReference>
<dbReference type="PANTHER" id="PTHR43540:SF1">
    <property type="entry name" value="ISOCHORISMATASE HYDROLASE"/>
    <property type="match status" value="1"/>
</dbReference>
<dbReference type="Pfam" id="PF00857">
    <property type="entry name" value="Isochorismatase"/>
    <property type="match status" value="1"/>
</dbReference>